<feature type="compositionally biased region" description="Acidic residues" evidence="1">
    <location>
        <begin position="1469"/>
        <end position="1487"/>
    </location>
</feature>
<accession>A0AAV7RBF6</accession>
<feature type="compositionally biased region" description="Acidic residues" evidence="1">
    <location>
        <begin position="1646"/>
        <end position="1658"/>
    </location>
</feature>
<name>A0AAV7RBF6_PLEWA</name>
<feature type="compositionally biased region" description="Basic and acidic residues" evidence="1">
    <location>
        <begin position="299"/>
        <end position="314"/>
    </location>
</feature>
<evidence type="ECO:0000313" key="2">
    <source>
        <dbReference type="EMBL" id="KAJ1148810.1"/>
    </source>
</evidence>
<feature type="compositionally biased region" description="Basic and acidic residues" evidence="1">
    <location>
        <begin position="1283"/>
        <end position="1292"/>
    </location>
</feature>
<feature type="compositionally biased region" description="Polar residues" evidence="1">
    <location>
        <begin position="282"/>
        <end position="298"/>
    </location>
</feature>
<evidence type="ECO:0000313" key="3">
    <source>
        <dbReference type="Proteomes" id="UP001066276"/>
    </source>
</evidence>
<feature type="region of interest" description="Disordered" evidence="1">
    <location>
        <begin position="993"/>
        <end position="1021"/>
    </location>
</feature>
<feature type="compositionally biased region" description="Acidic residues" evidence="1">
    <location>
        <begin position="1495"/>
        <end position="1504"/>
    </location>
</feature>
<feature type="compositionally biased region" description="Basic and acidic residues" evidence="1">
    <location>
        <begin position="854"/>
        <end position="866"/>
    </location>
</feature>
<feature type="region of interest" description="Disordered" evidence="1">
    <location>
        <begin position="1538"/>
        <end position="1618"/>
    </location>
</feature>
<feature type="region of interest" description="Disordered" evidence="1">
    <location>
        <begin position="841"/>
        <end position="902"/>
    </location>
</feature>
<dbReference type="GO" id="GO:0035082">
    <property type="term" value="P:axoneme assembly"/>
    <property type="evidence" value="ECO:0007669"/>
    <property type="project" value="TreeGrafter"/>
</dbReference>
<feature type="compositionally biased region" description="Polar residues" evidence="1">
    <location>
        <begin position="889"/>
        <end position="902"/>
    </location>
</feature>
<feature type="region of interest" description="Disordered" evidence="1">
    <location>
        <begin position="106"/>
        <end position="130"/>
    </location>
</feature>
<feature type="region of interest" description="Disordered" evidence="1">
    <location>
        <begin position="671"/>
        <end position="726"/>
    </location>
</feature>
<dbReference type="PANTHER" id="PTHR23005">
    <property type="entry name" value="RETINITIS PIGMENTOSA 1 PROTEIN"/>
    <property type="match status" value="1"/>
</dbReference>
<feature type="region of interest" description="Disordered" evidence="1">
    <location>
        <begin position="1153"/>
        <end position="1188"/>
    </location>
</feature>
<feature type="region of interest" description="Disordered" evidence="1">
    <location>
        <begin position="40"/>
        <end position="73"/>
    </location>
</feature>
<feature type="compositionally biased region" description="Basic and acidic residues" evidence="1">
    <location>
        <begin position="1340"/>
        <end position="1349"/>
    </location>
</feature>
<dbReference type="GO" id="GO:0042461">
    <property type="term" value="P:photoreceptor cell development"/>
    <property type="evidence" value="ECO:0007669"/>
    <property type="project" value="TreeGrafter"/>
</dbReference>
<sequence>MTFSRNMCIICAVDNIQTVLQSSNVLVGVGREAFKPLLTENRRKSSSDQLPGLSLRSHPSQASNSTDGKKNVSFGLKAKKSVIHPRSASSNRTRFSLSSEKSYGNGFNMSPIDSRHASFSKPKERDSSHSLVNDDIEKRVHVNKDGSLSVEMKVRFRLLNDETLQWSTQIKKSRAHNKQNGEELCVYEEEEDRMECREATNPGMLSETDESFYPCDADSYSSKHNEADDEELYCHNCGKQCQDYDIWKNPMISSCEGVDRLESTSSGVSSNSEMKNEVVNGDSMSEDTLSKSSIANASDQRKEKKLSRGCDAKNCKRGSGSETACSTNSHCPSPPKGKPSGNKPRHSKLKLSSSSSIDLGSAQNAEDRRETLESSIPSTSASKPIISKEKPRSDQNTATTEKDDISIDQDVIRSRRKSSTSYFEKKGNLEVEDTSALIVEGSGMTPSALPNITSEEVVHEWLKNIPAETIVVEYEAEQQHIEKTATKTLKNSQITVSTEGILGEEAENKNSEFMKETLSFGTSATDADTVKTETVRTQENHSNVMLEGVKRNQDEASLTEFPTCRNSNGKDLPSTVHASVQIMKALLRPSTVPTIDRSHSLPEVSPTIGRKLSNSAKVLIKCLAGLKLLDEETEDPIGKSAGLCSSRYIDLVNIFQALWVDGSIDVDEQKLDRRTKEKPSVSRESHQNCSRDAEPTPASSSGVDVNSGSGGSGDGSVSGTGDNTVTSEKTGECKMFFLAPSVENMFTTQMEPVSTTFEALGDKEQCERPSSSSSMDSENEENQSVENRFRATSPNTEANKILQSTEQCRDCNIDANEVDEYMKTSNLKERNIDLDEGIIEKDIPSPLDEEETVDCEKEEPVSKAKSGDSTVDPVKPGSSDEKEFDPNALRSQGTTEANSQSDCDSTVYFISESNEKNESFVNKQSFVTDPVWVLKLLKKIEKEFITHYVDAMNEFKIRWNLEDNESLDGMIAELKSEVEKRIQKSVEIEVAKIQSRAGNKAPRPPNETSKKRPAQQVEQRRKRLQTMRKKSAFNELIMGQNKQAVSNDISLETDEEDLTFSASMADEISADDEYCPCETCIRKKLAMRPLKGNTVSASAPIVRAFDLREILRMKKEHNETNPACPCSSGKEVQESSVIQNELLDDTVVEPNPAFSVTLSSSGDNKNITQGSSKQENNDNSEQDGTSEHEIERACNLKEGGNNVCCSHLKNTKEDQDKQEEENTLMENHKAEGNNSEHESIYELIDNAEAVDEFNKGMDNPNTPDNITDEEVLEGSDYTGSRVVDYREEKENSTGEPGALGDGYSELSTIEERHEDEEIVESEETTHQIEKCDSESEYNSDADHNKRETAEPLDDDLLEDDSNKEKAILIETATVALECSSISDMHNPVDGRQDETDGVSADDMDRDNTHEIDDEPVQENEDGDAEDVIEDPAKDMETARNSSEEVNRHTVEDLSDTLAWDVDGVPKETEDSDLGEETDDDPAADETGAEEKDGCLAEEADDDPTGDTGGCLVQKVDQEPVEENNGPAKCVDAHLAEENNIGVVEETDDVPEEDIAESTPQEEHCDLAIETAADPLEDLDGGSTEEKYEDPAKEYNACPAKDKDEGPAEEDIGDEEEAICGRRIEHITEIGEEIDEIPLIQNNGGMPEDDNGDILEDIGESSTENMNRDTEEELDSRPADEMNIGPASNGLSEDLENGNGKGGHGDSDSSGSKPAQMYPDSSSDEEDRGSACVSPVSASNRPPSLKKANKPNDQSIELDDLDF</sequence>
<feature type="region of interest" description="Disordered" evidence="1">
    <location>
        <begin position="1380"/>
        <end position="1525"/>
    </location>
</feature>
<dbReference type="Proteomes" id="UP001066276">
    <property type="component" value="Chromosome 5"/>
</dbReference>
<feature type="compositionally biased region" description="Acidic residues" evidence="1">
    <location>
        <begin position="1313"/>
        <end position="1322"/>
    </location>
</feature>
<feature type="compositionally biased region" description="Polar residues" evidence="1">
    <location>
        <begin position="1154"/>
        <end position="1183"/>
    </location>
</feature>
<feature type="compositionally biased region" description="Basic and acidic residues" evidence="1">
    <location>
        <begin position="1583"/>
        <end position="1592"/>
    </location>
</feature>
<feature type="compositionally biased region" description="Acidic residues" evidence="1">
    <location>
        <begin position="1411"/>
        <end position="1429"/>
    </location>
</feature>
<organism evidence="2 3">
    <name type="scientific">Pleurodeles waltl</name>
    <name type="common">Iberian ribbed newt</name>
    <dbReference type="NCBI Taxonomy" id="8319"/>
    <lineage>
        <taxon>Eukaryota</taxon>
        <taxon>Metazoa</taxon>
        <taxon>Chordata</taxon>
        <taxon>Craniata</taxon>
        <taxon>Vertebrata</taxon>
        <taxon>Euteleostomi</taxon>
        <taxon>Amphibia</taxon>
        <taxon>Batrachia</taxon>
        <taxon>Caudata</taxon>
        <taxon>Salamandroidea</taxon>
        <taxon>Salamandridae</taxon>
        <taxon>Pleurodelinae</taxon>
        <taxon>Pleurodeles</taxon>
    </lineage>
</organism>
<feature type="region of interest" description="Disordered" evidence="1">
    <location>
        <begin position="261"/>
        <end position="406"/>
    </location>
</feature>
<keyword evidence="3" id="KW-1185">Reference proteome</keyword>
<reference evidence="2" key="1">
    <citation type="journal article" date="2022" name="bioRxiv">
        <title>Sequencing and chromosome-scale assembly of the giantPleurodeles waltlgenome.</title>
        <authorList>
            <person name="Brown T."/>
            <person name="Elewa A."/>
            <person name="Iarovenko S."/>
            <person name="Subramanian E."/>
            <person name="Araus A.J."/>
            <person name="Petzold A."/>
            <person name="Susuki M."/>
            <person name="Suzuki K.-i.T."/>
            <person name="Hayashi T."/>
            <person name="Toyoda A."/>
            <person name="Oliveira C."/>
            <person name="Osipova E."/>
            <person name="Leigh N.D."/>
            <person name="Simon A."/>
            <person name="Yun M.H."/>
        </authorList>
    </citation>
    <scope>NUCLEOTIDE SEQUENCE</scope>
    <source>
        <strain evidence="2">20211129_DDA</strain>
        <tissue evidence="2">Liver</tissue>
    </source>
</reference>
<feature type="compositionally biased region" description="Polar residues" evidence="1">
    <location>
        <begin position="57"/>
        <end position="66"/>
    </location>
</feature>
<feature type="compositionally biased region" description="Acidic residues" evidence="1">
    <location>
        <begin position="1395"/>
        <end position="1404"/>
    </location>
</feature>
<gene>
    <name evidence="2" type="ORF">NDU88_001636</name>
</gene>
<feature type="compositionally biased region" description="Basic and acidic residues" evidence="1">
    <location>
        <begin position="113"/>
        <end position="128"/>
    </location>
</feature>
<dbReference type="GO" id="GO:0005930">
    <property type="term" value="C:axoneme"/>
    <property type="evidence" value="ECO:0007669"/>
    <property type="project" value="TreeGrafter"/>
</dbReference>
<feature type="region of interest" description="Disordered" evidence="1">
    <location>
        <begin position="761"/>
        <end position="795"/>
    </location>
</feature>
<feature type="compositionally biased region" description="Low complexity" evidence="1">
    <location>
        <begin position="263"/>
        <end position="272"/>
    </location>
</feature>
<protein>
    <recommendedName>
        <fullName evidence="4">Retinitis pigmentosa 1-like 1 protein</fullName>
    </recommendedName>
</protein>
<proteinExistence type="predicted"/>
<feature type="compositionally biased region" description="Polar residues" evidence="1">
    <location>
        <begin position="320"/>
        <end position="331"/>
    </location>
</feature>
<evidence type="ECO:0000256" key="1">
    <source>
        <dbReference type="SAM" id="MobiDB-lite"/>
    </source>
</evidence>
<comment type="caution">
    <text evidence="2">The sequence shown here is derived from an EMBL/GenBank/DDBJ whole genome shotgun (WGS) entry which is preliminary data.</text>
</comment>
<dbReference type="GO" id="GO:0060041">
    <property type="term" value="P:retina development in camera-type eye"/>
    <property type="evidence" value="ECO:0007669"/>
    <property type="project" value="TreeGrafter"/>
</dbReference>
<feature type="compositionally biased region" description="Gly residues" evidence="1">
    <location>
        <begin position="708"/>
        <end position="718"/>
    </location>
</feature>
<feature type="compositionally biased region" description="Basic and acidic residues" evidence="1">
    <location>
        <begin position="1323"/>
        <end position="1333"/>
    </location>
</feature>
<feature type="compositionally biased region" description="Acidic residues" evidence="1">
    <location>
        <begin position="1544"/>
        <end position="1555"/>
    </location>
</feature>
<feature type="compositionally biased region" description="Acidic residues" evidence="1">
    <location>
        <begin position="1350"/>
        <end position="1359"/>
    </location>
</feature>
<feature type="compositionally biased region" description="Polar residues" evidence="1">
    <location>
        <begin position="373"/>
        <end position="382"/>
    </location>
</feature>
<feature type="region of interest" description="Disordered" evidence="1">
    <location>
        <begin position="1631"/>
        <end position="1762"/>
    </location>
</feature>
<dbReference type="EMBL" id="JANPWB010000009">
    <property type="protein sequence ID" value="KAJ1148810.1"/>
    <property type="molecule type" value="Genomic_DNA"/>
</dbReference>
<feature type="compositionally biased region" description="Basic and acidic residues" evidence="1">
    <location>
        <begin position="671"/>
        <end position="694"/>
    </location>
</feature>
<feature type="compositionally biased region" description="Acidic residues" evidence="1">
    <location>
        <begin position="1606"/>
        <end position="1617"/>
    </location>
</feature>
<feature type="compositionally biased region" description="Basic and acidic residues" evidence="1">
    <location>
        <begin position="1430"/>
        <end position="1451"/>
    </location>
</feature>
<evidence type="ECO:0008006" key="4">
    <source>
        <dbReference type="Google" id="ProtNLM"/>
    </source>
</evidence>
<dbReference type="PANTHER" id="PTHR23005:SF3">
    <property type="entry name" value="RETINITIS PIGMENTOSA 1-LIKE 1 PROTEIN"/>
    <property type="match status" value="1"/>
</dbReference>
<feature type="region of interest" description="Disordered" evidence="1">
    <location>
        <begin position="1258"/>
        <end position="1363"/>
    </location>
</feature>